<dbReference type="Proteomes" id="UP000579153">
    <property type="component" value="Unassembled WGS sequence"/>
</dbReference>
<dbReference type="RefSeq" id="WP_185068760.1">
    <property type="nucleotide sequence ID" value="NZ_JACHMB010000001.1"/>
</dbReference>
<evidence type="ECO:0000256" key="1">
    <source>
        <dbReference type="SAM" id="MobiDB-lite"/>
    </source>
</evidence>
<keyword evidence="3" id="KW-1185">Reference proteome</keyword>
<dbReference type="AlphaFoldDB" id="A0A7W9G0K6"/>
<dbReference type="Pfam" id="PF08843">
    <property type="entry name" value="AbiEii"/>
    <property type="match status" value="1"/>
</dbReference>
<protein>
    <recommendedName>
        <fullName evidence="4">Nucleotidyl transferase AbiEii/AbiGii toxin family protein</fullName>
    </recommendedName>
</protein>
<evidence type="ECO:0000313" key="2">
    <source>
        <dbReference type="EMBL" id="MBB5774995.1"/>
    </source>
</evidence>
<dbReference type="InterPro" id="IPR014942">
    <property type="entry name" value="AbiEii"/>
</dbReference>
<proteinExistence type="predicted"/>
<sequence length="326" mass="36690">MTSRQKQKQQPVPGRYDMPAKESPEVPVTYLPLTRGDGVRQPRIFDPALKQFTYAFRAGEPAFEDEETGRRWRRARRDAIDHLVAIVAGSPWSENLVLRGSLLLEAWIGADARDPGDLDWVVVPHDVELESSFTAEMFKGLIGAVAENPDVSGTVTVDATGIRVDDIWTYDRTPGQRLVFTWHAAGLPSGTVQLDFVFNERLPVPPVTALIPRAGGGEPTLVQAATPELSLAWKILWLASDIWAQGKDLYDAVLLAERVTLPHELLRQVLEEALGEREAAEFDLEAIRSWDVNWDEFQVEYPQVQDQAHVWKRRLAHALTPTFVRR</sequence>
<feature type="compositionally biased region" description="Polar residues" evidence="1">
    <location>
        <begin position="1"/>
        <end position="10"/>
    </location>
</feature>
<accession>A0A7W9G0K6</accession>
<organism evidence="2 3">
    <name type="scientific">Nonomuraea jabiensis</name>
    <dbReference type="NCBI Taxonomy" id="882448"/>
    <lineage>
        <taxon>Bacteria</taxon>
        <taxon>Bacillati</taxon>
        <taxon>Actinomycetota</taxon>
        <taxon>Actinomycetes</taxon>
        <taxon>Streptosporangiales</taxon>
        <taxon>Streptosporangiaceae</taxon>
        <taxon>Nonomuraea</taxon>
    </lineage>
</organism>
<reference evidence="2 3" key="1">
    <citation type="submission" date="2020-08" db="EMBL/GenBank/DDBJ databases">
        <title>Sequencing the genomes of 1000 actinobacteria strains.</title>
        <authorList>
            <person name="Klenk H.-P."/>
        </authorList>
    </citation>
    <scope>NUCLEOTIDE SEQUENCE [LARGE SCALE GENOMIC DNA]</scope>
    <source>
        <strain evidence="2 3">DSM 45507</strain>
    </source>
</reference>
<evidence type="ECO:0008006" key="4">
    <source>
        <dbReference type="Google" id="ProtNLM"/>
    </source>
</evidence>
<feature type="region of interest" description="Disordered" evidence="1">
    <location>
        <begin position="1"/>
        <end position="23"/>
    </location>
</feature>
<dbReference type="EMBL" id="JACHMB010000001">
    <property type="protein sequence ID" value="MBB5774995.1"/>
    <property type="molecule type" value="Genomic_DNA"/>
</dbReference>
<name>A0A7W9G0K6_9ACTN</name>
<gene>
    <name evidence="2" type="ORF">HD596_001751</name>
</gene>
<evidence type="ECO:0000313" key="3">
    <source>
        <dbReference type="Proteomes" id="UP000579153"/>
    </source>
</evidence>
<comment type="caution">
    <text evidence="2">The sequence shown here is derived from an EMBL/GenBank/DDBJ whole genome shotgun (WGS) entry which is preliminary data.</text>
</comment>